<dbReference type="AlphaFoldDB" id="A0A1J5R9F2"/>
<comment type="caution">
    <text evidence="1">The sequence shown here is derived from an EMBL/GenBank/DDBJ whole genome shotgun (WGS) entry which is preliminary data.</text>
</comment>
<gene>
    <name evidence="1" type="ORF">GALL_261220</name>
</gene>
<dbReference type="EMBL" id="MLJW01000244">
    <property type="protein sequence ID" value="OIQ91986.1"/>
    <property type="molecule type" value="Genomic_DNA"/>
</dbReference>
<proteinExistence type="predicted"/>
<sequence>MKRSISVASLALATALLSACGGGGGGSALPASSLAGNAIDGPVNGATVAAYSISNGAKGVLLANATTDAAGHFTLDLGSYAGAVMLQVSGGSYLDDATGATTPMASGTVMTAVVQSIGAGGALEGIQITPVTSMAQVYAQGMSGGMTDANIATANAALGNYFGITGSSDLLHTVPIDPRDGGSGIGVPQASVNYGMVMAAMSQYANAQGLTNPSAVITAYMNDAGDGVMNGLNSGAQVMMGGGGMAAMSAFAGTSGLASAMSSFVSSAQNQSGVTAAQMQDLMSNLTSSNGAL</sequence>
<organism evidence="1">
    <name type="scientific">mine drainage metagenome</name>
    <dbReference type="NCBI Taxonomy" id="410659"/>
    <lineage>
        <taxon>unclassified sequences</taxon>
        <taxon>metagenomes</taxon>
        <taxon>ecological metagenomes</taxon>
    </lineage>
</organism>
<evidence type="ECO:0000313" key="1">
    <source>
        <dbReference type="EMBL" id="OIQ91986.1"/>
    </source>
</evidence>
<name>A0A1J5R9F2_9ZZZZ</name>
<dbReference type="PROSITE" id="PS51257">
    <property type="entry name" value="PROKAR_LIPOPROTEIN"/>
    <property type="match status" value="1"/>
</dbReference>
<protein>
    <submittedName>
        <fullName evidence="1">Uncharacterized protein</fullName>
    </submittedName>
</protein>
<reference evidence="1" key="1">
    <citation type="submission" date="2016-10" db="EMBL/GenBank/DDBJ databases">
        <title>Sequence of Gallionella enrichment culture.</title>
        <authorList>
            <person name="Poehlein A."/>
            <person name="Muehling M."/>
            <person name="Daniel R."/>
        </authorList>
    </citation>
    <scope>NUCLEOTIDE SEQUENCE</scope>
</reference>
<accession>A0A1J5R9F2</accession>